<keyword evidence="13" id="KW-1185">Reference proteome</keyword>
<evidence type="ECO:0000256" key="6">
    <source>
        <dbReference type="ARBA" id="ARBA00022771"/>
    </source>
</evidence>
<dbReference type="GO" id="GO:0061630">
    <property type="term" value="F:ubiquitin protein ligase activity"/>
    <property type="evidence" value="ECO:0007669"/>
    <property type="project" value="UniProtKB-EC"/>
</dbReference>
<comment type="catalytic activity">
    <reaction evidence="1">
        <text>[E2 ubiquitin-conjugating enzyme]-S-ubiquitinyl-L-cysteine + [acceptor protein]-L-lysine = [E2 ubiquitin-conjugating enzyme]-L-cysteine + [acceptor protein]-N(6)-ubiquitinyl-L-lysine.</text>
        <dbReference type="EC" id="2.3.2.31"/>
    </reaction>
</comment>
<dbReference type="Proteomes" id="UP001273166">
    <property type="component" value="Unassembled WGS sequence"/>
</dbReference>
<protein>
    <recommendedName>
        <fullName evidence="2">RBR-type E3 ubiquitin transferase</fullName>
        <ecNumber evidence="2">2.3.2.31</ecNumber>
    </recommendedName>
</protein>
<keyword evidence="3" id="KW-0808">Transferase</keyword>
<dbReference type="Pfam" id="PF01485">
    <property type="entry name" value="IBR"/>
    <property type="match status" value="1"/>
</dbReference>
<evidence type="ECO:0000256" key="2">
    <source>
        <dbReference type="ARBA" id="ARBA00012251"/>
    </source>
</evidence>
<reference evidence="12" key="2">
    <citation type="submission" date="2023-06" db="EMBL/GenBank/DDBJ databases">
        <authorList>
            <consortium name="Lawrence Berkeley National Laboratory"/>
            <person name="Mondo S.J."/>
            <person name="Hensen N."/>
            <person name="Bonometti L."/>
            <person name="Westerberg I."/>
            <person name="Brannstrom I.O."/>
            <person name="Guillou S."/>
            <person name="Cros-Aarteil S."/>
            <person name="Calhoun S."/>
            <person name="Haridas S."/>
            <person name="Kuo A."/>
            <person name="Pangilinan J."/>
            <person name="Riley R."/>
            <person name="Labutti K."/>
            <person name="Andreopoulos B."/>
            <person name="Lipzen A."/>
            <person name="Chen C."/>
            <person name="Yanf M."/>
            <person name="Daum C."/>
            <person name="Ng V."/>
            <person name="Clum A."/>
            <person name="Steindorff A."/>
            <person name="Ohm R."/>
            <person name="Martin F."/>
            <person name="Silar P."/>
            <person name="Natvig D."/>
            <person name="Lalanne C."/>
            <person name="Gautier V."/>
            <person name="Ament-Velasquez S.L."/>
            <person name="Kruys A."/>
            <person name="Hutchinson M.I."/>
            <person name="Powell A.J."/>
            <person name="Barry K."/>
            <person name="Miller A.N."/>
            <person name="Grigoriev I.V."/>
            <person name="Debuchy R."/>
            <person name="Gladieux P."/>
            <person name="Thoren M.H."/>
            <person name="Johannesson H."/>
        </authorList>
    </citation>
    <scope>NUCLEOTIDE SEQUENCE</scope>
    <source>
        <strain evidence="12">CBS 333.67</strain>
    </source>
</reference>
<keyword evidence="8" id="KW-0862">Zinc</keyword>
<evidence type="ECO:0000256" key="4">
    <source>
        <dbReference type="ARBA" id="ARBA00022723"/>
    </source>
</evidence>
<dbReference type="EC" id="2.3.2.31" evidence="2"/>
<dbReference type="PANTHER" id="PTHR11685">
    <property type="entry name" value="RBR FAMILY RING FINGER AND IBR DOMAIN-CONTAINING"/>
    <property type="match status" value="1"/>
</dbReference>
<feature type="domain" description="RING-type" evidence="11">
    <location>
        <begin position="11"/>
        <end position="227"/>
    </location>
</feature>
<evidence type="ECO:0000256" key="9">
    <source>
        <dbReference type="PROSITE-ProRule" id="PRU00175"/>
    </source>
</evidence>
<gene>
    <name evidence="12" type="ORF">B0T15DRAFT_66750</name>
</gene>
<evidence type="ECO:0000259" key="10">
    <source>
        <dbReference type="PROSITE" id="PS50089"/>
    </source>
</evidence>
<dbReference type="Gene3D" id="1.20.120.1750">
    <property type="match status" value="1"/>
</dbReference>
<proteinExistence type="predicted"/>
<evidence type="ECO:0000256" key="7">
    <source>
        <dbReference type="ARBA" id="ARBA00022786"/>
    </source>
</evidence>
<name>A0AAJ0H478_9PEZI</name>
<keyword evidence="7" id="KW-0833">Ubl conjugation pathway</keyword>
<evidence type="ECO:0000313" key="13">
    <source>
        <dbReference type="Proteomes" id="UP001273166"/>
    </source>
</evidence>
<dbReference type="PROSITE" id="PS51873">
    <property type="entry name" value="TRIAD"/>
    <property type="match status" value="1"/>
</dbReference>
<dbReference type="InterPro" id="IPR002867">
    <property type="entry name" value="IBR_dom"/>
</dbReference>
<dbReference type="GeneID" id="87890006"/>
<keyword evidence="6 9" id="KW-0863">Zinc-finger</keyword>
<dbReference type="PROSITE" id="PS50089">
    <property type="entry name" value="ZF_RING_2"/>
    <property type="match status" value="1"/>
</dbReference>
<dbReference type="AlphaFoldDB" id="A0AAJ0H478"/>
<evidence type="ECO:0000256" key="1">
    <source>
        <dbReference type="ARBA" id="ARBA00001798"/>
    </source>
</evidence>
<dbReference type="EMBL" id="JAUDZG010000001">
    <property type="protein sequence ID" value="KAK3311215.1"/>
    <property type="molecule type" value="Genomic_DNA"/>
</dbReference>
<evidence type="ECO:0000259" key="11">
    <source>
        <dbReference type="PROSITE" id="PS51873"/>
    </source>
</evidence>
<evidence type="ECO:0000313" key="12">
    <source>
        <dbReference type="EMBL" id="KAK3311215.1"/>
    </source>
</evidence>
<reference evidence="12" key="1">
    <citation type="journal article" date="2023" name="Mol. Phylogenet. Evol.">
        <title>Genome-scale phylogeny and comparative genomics of the fungal order Sordariales.</title>
        <authorList>
            <person name="Hensen N."/>
            <person name="Bonometti L."/>
            <person name="Westerberg I."/>
            <person name="Brannstrom I.O."/>
            <person name="Guillou S."/>
            <person name="Cros-Aarteil S."/>
            <person name="Calhoun S."/>
            <person name="Haridas S."/>
            <person name="Kuo A."/>
            <person name="Mondo S."/>
            <person name="Pangilinan J."/>
            <person name="Riley R."/>
            <person name="LaButti K."/>
            <person name="Andreopoulos B."/>
            <person name="Lipzen A."/>
            <person name="Chen C."/>
            <person name="Yan M."/>
            <person name="Daum C."/>
            <person name="Ng V."/>
            <person name="Clum A."/>
            <person name="Steindorff A."/>
            <person name="Ohm R.A."/>
            <person name="Martin F."/>
            <person name="Silar P."/>
            <person name="Natvig D.O."/>
            <person name="Lalanne C."/>
            <person name="Gautier V."/>
            <person name="Ament-Velasquez S.L."/>
            <person name="Kruys A."/>
            <person name="Hutchinson M.I."/>
            <person name="Powell A.J."/>
            <person name="Barry K."/>
            <person name="Miller A.N."/>
            <person name="Grigoriev I.V."/>
            <person name="Debuchy R."/>
            <person name="Gladieux P."/>
            <person name="Hiltunen Thoren M."/>
            <person name="Johannesson H."/>
        </authorList>
    </citation>
    <scope>NUCLEOTIDE SEQUENCE</scope>
    <source>
        <strain evidence="12">CBS 333.67</strain>
    </source>
</reference>
<accession>A0AAJ0H478</accession>
<dbReference type="InterPro" id="IPR044066">
    <property type="entry name" value="TRIAD_supradom"/>
</dbReference>
<dbReference type="GO" id="GO:0008270">
    <property type="term" value="F:zinc ion binding"/>
    <property type="evidence" value="ECO:0007669"/>
    <property type="project" value="UniProtKB-KW"/>
</dbReference>
<dbReference type="CDD" id="cd22584">
    <property type="entry name" value="Rcat_RBR_unk"/>
    <property type="match status" value="1"/>
</dbReference>
<dbReference type="InterPro" id="IPR001841">
    <property type="entry name" value="Znf_RING"/>
</dbReference>
<evidence type="ECO:0000256" key="8">
    <source>
        <dbReference type="ARBA" id="ARBA00022833"/>
    </source>
</evidence>
<evidence type="ECO:0000256" key="3">
    <source>
        <dbReference type="ARBA" id="ARBA00022679"/>
    </source>
</evidence>
<dbReference type="SUPFAM" id="SSF57850">
    <property type="entry name" value="RING/U-box"/>
    <property type="match status" value="2"/>
</dbReference>
<dbReference type="GO" id="GO:0016567">
    <property type="term" value="P:protein ubiquitination"/>
    <property type="evidence" value="ECO:0007669"/>
    <property type="project" value="InterPro"/>
</dbReference>
<keyword evidence="4" id="KW-0479">Metal-binding</keyword>
<sequence length="227" mass="25653">MALPPPPPTTQPTLCTICLSPLGNSHSSRQPLPVFPCSHMHCLACLRRNFVLSITCATPFRPVQCCPGQRLATSLLRQCLSLGSSELSAYRTRLAEYDAKAKLYCHDPKCGRFIPIALRSRRVGKCRRCYGKTCVECRGRAHFGRCQDHLDEVEDETGVAKTRRPVSWGDEVRFKKTAREMGWKQCPECGRWVEKTLGCNHISCICGCDFCYHCGRAHKDHNHYYCA</sequence>
<comment type="caution">
    <text evidence="12">The sequence shown here is derived from an EMBL/GenBank/DDBJ whole genome shotgun (WGS) entry which is preliminary data.</text>
</comment>
<dbReference type="InterPro" id="IPR031127">
    <property type="entry name" value="E3_UB_ligase_RBR"/>
</dbReference>
<organism evidence="12 13">
    <name type="scientific">Chaetomium strumarium</name>
    <dbReference type="NCBI Taxonomy" id="1170767"/>
    <lineage>
        <taxon>Eukaryota</taxon>
        <taxon>Fungi</taxon>
        <taxon>Dikarya</taxon>
        <taxon>Ascomycota</taxon>
        <taxon>Pezizomycotina</taxon>
        <taxon>Sordariomycetes</taxon>
        <taxon>Sordariomycetidae</taxon>
        <taxon>Sordariales</taxon>
        <taxon>Chaetomiaceae</taxon>
        <taxon>Chaetomium</taxon>
    </lineage>
</organism>
<feature type="domain" description="RING-type" evidence="10">
    <location>
        <begin position="15"/>
        <end position="70"/>
    </location>
</feature>
<keyword evidence="5" id="KW-0677">Repeat</keyword>
<evidence type="ECO:0000256" key="5">
    <source>
        <dbReference type="ARBA" id="ARBA00022737"/>
    </source>
</evidence>
<dbReference type="RefSeq" id="XP_062726995.1">
    <property type="nucleotide sequence ID" value="XM_062871177.1"/>
</dbReference>